<protein>
    <recommendedName>
        <fullName evidence="2">histidine kinase</fullName>
        <ecNumber evidence="2">2.7.13.3</ecNumber>
    </recommendedName>
</protein>
<evidence type="ECO:0000256" key="5">
    <source>
        <dbReference type="ARBA" id="ARBA00022777"/>
    </source>
</evidence>
<dbReference type="EC" id="2.7.13.3" evidence="2"/>
<dbReference type="SUPFAM" id="SSF47226">
    <property type="entry name" value="Histidine-containing phosphotransfer domain, HPT domain"/>
    <property type="match status" value="1"/>
</dbReference>
<dbReference type="SUPFAM" id="SSF47384">
    <property type="entry name" value="Homodimeric domain of signal transducing histidine kinase"/>
    <property type="match status" value="1"/>
</dbReference>
<feature type="modified residue" description="4-aspartylphosphate" evidence="8">
    <location>
        <position position="733"/>
    </location>
</feature>
<dbReference type="InterPro" id="IPR005467">
    <property type="entry name" value="His_kinase_dom"/>
</dbReference>
<feature type="transmembrane region" description="Helical" evidence="9">
    <location>
        <begin position="281"/>
        <end position="300"/>
    </location>
</feature>
<evidence type="ECO:0000256" key="3">
    <source>
        <dbReference type="ARBA" id="ARBA00022553"/>
    </source>
</evidence>
<dbReference type="Proteomes" id="UP000192343">
    <property type="component" value="Unassembled WGS sequence"/>
</dbReference>
<evidence type="ECO:0000313" key="13">
    <source>
        <dbReference type="EMBL" id="ORC36337.1"/>
    </source>
</evidence>
<dbReference type="FunFam" id="1.10.287.130:FF:000001">
    <property type="entry name" value="Two-component sensor histidine kinase"/>
    <property type="match status" value="1"/>
</dbReference>
<feature type="transmembrane region" description="Helical" evidence="9">
    <location>
        <begin position="218"/>
        <end position="236"/>
    </location>
</feature>
<keyword evidence="6" id="KW-0902">Two-component regulatory system</keyword>
<feature type="domain" description="Histidine kinase" evidence="10">
    <location>
        <begin position="438"/>
        <end position="659"/>
    </location>
</feature>
<dbReference type="InterPro" id="IPR003661">
    <property type="entry name" value="HisK_dim/P_dom"/>
</dbReference>
<dbReference type="GO" id="GO:0000155">
    <property type="term" value="F:phosphorelay sensor kinase activity"/>
    <property type="evidence" value="ECO:0007669"/>
    <property type="project" value="InterPro"/>
</dbReference>
<dbReference type="SMART" id="SM00387">
    <property type="entry name" value="HATPase_c"/>
    <property type="match status" value="1"/>
</dbReference>
<keyword evidence="9" id="KW-0812">Transmembrane</keyword>
<evidence type="ECO:0000256" key="6">
    <source>
        <dbReference type="ARBA" id="ARBA00023012"/>
    </source>
</evidence>
<dbReference type="InterPro" id="IPR036097">
    <property type="entry name" value="HisK_dim/P_sf"/>
</dbReference>
<dbReference type="PROSITE" id="PS50109">
    <property type="entry name" value="HIS_KIN"/>
    <property type="match status" value="1"/>
</dbReference>
<evidence type="ECO:0000256" key="2">
    <source>
        <dbReference type="ARBA" id="ARBA00012438"/>
    </source>
</evidence>
<keyword evidence="14" id="KW-1185">Reference proteome</keyword>
<name>A0A1Y1S013_9SPIO</name>
<dbReference type="Pfam" id="PF02518">
    <property type="entry name" value="HATPase_c"/>
    <property type="match status" value="1"/>
</dbReference>
<dbReference type="SMART" id="SM00448">
    <property type="entry name" value="REC"/>
    <property type="match status" value="1"/>
</dbReference>
<reference evidence="13 14" key="1">
    <citation type="submission" date="2017-03" db="EMBL/GenBank/DDBJ databases">
        <title>Draft Genome sequence of Marispirochaeta sp. strain JC444.</title>
        <authorList>
            <person name="Shivani Y."/>
            <person name="Subhash Y."/>
            <person name="Sasikala C."/>
            <person name="Ramana C."/>
        </authorList>
    </citation>
    <scope>NUCLEOTIDE SEQUENCE [LARGE SCALE GENOMIC DNA]</scope>
    <source>
        <strain evidence="13 14">JC444</strain>
    </source>
</reference>
<evidence type="ECO:0000256" key="8">
    <source>
        <dbReference type="PROSITE-ProRule" id="PRU00169"/>
    </source>
</evidence>
<dbReference type="CDD" id="cd17546">
    <property type="entry name" value="REC_hyHK_CKI1_RcsC-like"/>
    <property type="match status" value="1"/>
</dbReference>
<sequence>MMVFLRLPILLLCFLVPLYSDPPVHLNTEGPTVLEGSWSIRCESQVGLPELSEGGGFSEWKEIELPAEPEPGGRRYPVFHLVREFSIPPELKGEELFVLMGKRWGAVRVRINGIEVLTHGSFSPDYHYHEARRVNAPIPKGVLRYDEGNWIDILYSPEADRTVITPPTLGFREDYRFYEGLVNFINVDLYRYLSFLSLFVAFFYFMQFFVRPKERNNLIFALVNVGFTIYLIRLGYSFPQLPFTPFFAFSKAIFFPSVTLMTSFVARYLESTGLKRQMPYFWTFSIFSFLGIFFFGKTTLMVDIIFSWSLFLVSLQIILMAVITTGAFRRGVPDTLPMLIGVYLGGLIGAHDIIYMMLRIYPIWWIQGIAIFTFDMGVFASLAMRSMRLHSELERYSEMIEQKVMDRTRELQRANTDLHDAMEAARHASQAKSRFLANISHEMRTPLNCIIGFSEMISRRVDHDQKKNLDIVLEESERLLTLINQLLDIEKIEAGKISLDPATFNLKEFLQSIENSFAVHCADKGLYLQVEEGNDVPELIEADSFRLRQVLDNLVSNAVKFTSRGGIRVSVAVEEWPGNRELVLKFSVADTGIGIPREQAETIFDSFEQGDTSRTRLYGGTGLGTTITKQLVTLMKGEIGLESEIGFGSLFWFTLPCRVPMEDGFPDAKNASPGSVELIQGSPKVLVVEDYLPNRVIARSHLESVGCQVSEALNGREAVELAEQRFFDLILMDVQMPEMDGLEATALIRQGPNRETPIVGLTANAFPDDLRQYRQAGMNGVLTKPLRREAFLSDVASWLSSGSASEEASQEKGDSSMVCDFASLVRDLGGDRAAALQMVQGFAGGIEGQLERIGKALEKQDWKLVHRELHSLKGGGLNLFALEIADIARKAEQAAKTGEEREVRIALPALEKAAEAFGRFLRDLP</sequence>
<feature type="transmembrane region" description="Helical" evidence="9">
    <location>
        <begin position="364"/>
        <end position="384"/>
    </location>
</feature>
<dbReference type="Gene3D" id="1.10.287.130">
    <property type="match status" value="1"/>
</dbReference>
<dbReference type="InterPro" id="IPR036890">
    <property type="entry name" value="HATPase_C_sf"/>
</dbReference>
<dbReference type="CDD" id="cd16922">
    <property type="entry name" value="HATPase_EvgS-ArcB-TorS-like"/>
    <property type="match status" value="1"/>
</dbReference>
<dbReference type="GO" id="GO:0005886">
    <property type="term" value="C:plasma membrane"/>
    <property type="evidence" value="ECO:0007669"/>
    <property type="project" value="UniProtKB-SubCell"/>
</dbReference>
<comment type="caution">
    <text evidence="13">The sequence shown here is derived from an EMBL/GenBank/DDBJ whole genome shotgun (WGS) entry which is preliminary data.</text>
</comment>
<dbReference type="SUPFAM" id="SSF55874">
    <property type="entry name" value="ATPase domain of HSP90 chaperone/DNA topoisomerase II/histidine kinase"/>
    <property type="match status" value="1"/>
</dbReference>
<keyword evidence="4" id="KW-0808">Transferase</keyword>
<evidence type="ECO:0000256" key="1">
    <source>
        <dbReference type="ARBA" id="ARBA00000085"/>
    </source>
</evidence>
<comment type="catalytic activity">
    <reaction evidence="1">
        <text>ATP + protein L-histidine = ADP + protein N-phospho-L-histidine.</text>
        <dbReference type="EC" id="2.7.13.3"/>
    </reaction>
</comment>
<organism evidence="13 14">
    <name type="scientific">Marispirochaeta aestuarii</name>
    <dbReference type="NCBI Taxonomy" id="1963862"/>
    <lineage>
        <taxon>Bacteria</taxon>
        <taxon>Pseudomonadati</taxon>
        <taxon>Spirochaetota</taxon>
        <taxon>Spirochaetia</taxon>
        <taxon>Spirochaetales</taxon>
        <taxon>Spirochaetaceae</taxon>
        <taxon>Marispirochaeta</taxon>
    </lineage>
</organism>
<dbReference type="SMART" id="SM00388">
    <property type="entry name" value="HisKA"/>
    <property type="match status" value="1"/>
</dbReference>
<dbReference type="InterPro" id="IPR008979">
    <property type="entry name" value="Galactose-bd-like_sf"/>
</dbReference>
<dbReference type="GO" id="GO:0005524">
    <property type="term" value="F:ATP binding"/>
    <property type="evidence" value="ECO:0007669"/>
    <property type="project" value="UniProtKB-KW"/>
</dbReference>
<keyword evidence="5" id="KW-0418">Kinase</keyword>
<dbReference type="PROSITE" id="PS50110">
    <property type="entry name" value="RESPONSE_REGULATORY"/>
    <property type="match status" value="1"/>
</dbReference>
<evidence type="ECO:0000259" key="11">
    <source>
        <dbReference type="PROSITE" id="PS50110"/>
    </source>
</evidence>
<dbReference type="InterPro" id="IPR008207">
    <property type="entry name" value="Sig_transdc_His_kin_Hpt_dom"/>
</dbReference>
<dbReference type="EMBL" id="MWQY01000006">
    <property type="protein sequence ID" value="ORC36337.1"/>
    <property type="molecule type" value="Genomic_DNA"/>
</dbReference>
<dbReference type="Gene3D" id="3.40.50.2300">
    <property type="match status" value="1"/>
</dbReference>
<feature type="transmembrane region" description="Helical" evidence="9">
    <location>
        <begin position="189"/>
        <end position="206"/>
    </location>
</feature>
<dbReference type="FunFam" id="3.30.565.10:FF:000010">
    <property type="entry name" value="Sensor histidine kinase RcsC"/>
    <property type="match status" value="1"/>
</dbReference>
<dbReference type="OrthoDB" id="6192248at2"/>
<dbReference type="RefSeq" id="WP_083049520.1">
    <property type="nucleotide sequence ID" value="NZ_MWQY01000006.1"/>
</dbReference>
<evidence type="ECO:0000256" key="4">
    <source>
        <dbReference type="ARBA" id="ARBA00022679"/>
    </source>
</evidence>
<dbReference type="InterPro" id="IPR004358">
    <property type="entry name" value="Sig_transdc_His_kin-like_C"/>
</dbReference>
<dbReference type="Pfam" id="PF01627">
    <property type="entry name" value="Hpt"/>
    <property type="match status" value="1"/>
</dbReference>
<keyword evidence="9" id="KW-1133">Transmembrane helix</keyword>
<accession>A0A1Y1S013</accession>
<feature type="transmembrane region" description="Helical" evidence="9">
    <location>
        <begin position="306"/>
        <end position="328"/>
    </location>
</feature>
<dbReference type="AlphaFoldDB" id="A0A1Y1S013"/>
<evidence type="ECO:0000313" key="14">
    <source>
        <dbReference type="Proteomes" id="UP000192343"/>
    </source>
</evidence>
<proteinExistence type="predicted"/>
<dbReference type="PANTHER" id="PTHR45339:SF5">
    <property type="entry name" value="HISTIDINE KINASE"/>
    <property type="match status" value="1"/>
</dbReference>
<dbReference type="InterPro" id="IPR036641">
    <property type="entry name" value="HPT_dom_sf"/>
</dbReference>
<dbReference type="InterPro" id="IPR003594">
    <property type="entry name" value="HATPase_dom"/>
</dbReference>
<dbReference type="Gene3D" id="1.20.120.160">
    <property type="entry name" value="HPT domain"/>
    <property type="match status" value="1"/>
</dbReference>
<dbReference type="InterPro" id="IPR011006">
    <property type="entry name" value="CheY-like_superfamily"/>
</dbReference>
<keyword evidence="3 8" id="KW-0597">Phosphoprotein</keyword>
<dbReference type="SUPFAM" id="SSF49785">
    <property type="entry name" value="Galactose-binding domain-like"/>
    <property type="match status" value="1"/>
</dbReference>
<feature type="domain" description="HPt" evidence="12">
    <location>
        <begin position="831"/>
        <end position="924"/>
    </location>
</feature>
<dbReference type="STRING" id="1963862.B4O97_07035"/>
<dbReference type="Gene3D" id="2.60.120.260">
    <property type="entry name" value="Galactose-binding domain-like"/>
    <property type="match status" value="1"/>
</dbReference>
<feature type="modified residue" description="Phosphohistidine" evidence="7">
    <location>
        <position position="870"/>
    </location>
</feature>
<dbReference type="PRINTS" id="PR00344">
    <property type="entry name" value="BCTRLSENSOR"/>
</dbReference>
<dbReference type="PROSITE" id="PS50894">
    <property type="entry name" value="HPT"/>
    <property type="match status" value="1"/>
</dbReference>
<feature type="transmembrane region" description="Helical" evidence="9">
    <location>
        <begin position="248"/>
        <end position="269"/>
    </location>
</feature>
<dbReference type="SUPFAM" id="SSF52172">
    <property type="entry name" value="CheY-like"/>
    <property type="match status" value="1"/>
</dbReference>
<dbReference type="PANTHER" id="PTHR45339">
    <property type="entry name" value="HYBRID SIGNAL TRANSDUCTION HISTIDINE KINASE J"/>
    <property type="match status" value="1"/>
</dbReference>
<dbReference type="InterPro" id="IPR001789">
    <property type="entry name" value="Sig_transdc_resp-reg_receiver"/>
</dbReference>
<dbReference type="Pfam" id="PF00072">
    <property type="entry name" value="Response_reg"/>
    <property type="match status" value="1"/>
</dbReference>
<gene>
    <name evidence="13" type="ORF">B4O97_07035</name>
</gene>
<evidence type="ECO:0000259" key="10">
    <source>
        <dbReference type="PROSITE" id="PS50109"/>
    </source>
</evidence>
<dbReference type="Gene3D" id="3.30.565.10">
    <property type="entry name" value="Histidine kinase-like ATPase, C-terminal domain"/>
    <property type="match status" value="1"/>
</dbReference>
<evidence type="ECO:0000256" key="9">
    <source>
        <dbReference type="SAM" id="Phobius"/>
    </source>
</evidence>
<dbReference type="CDD" id="cd00082">
    <property type="entry name" value="HisKA"/>
    <property type="match status" value="1"/>
</dbReference>
<evidence type="ECO:0000259" key="12">
    <source>
        <dbReference type="PROSITE" id="PS50894"/>
    </source>
</evidence>
<dbReference type="Pfam" id="PF00512">
    <property type="entry name" value="HisKA"/>
    <property type="match status" value="1"/>
</dbReference>
<keyword evidence="9" id="KW-0472">Membrane</keyword>
<evidence type="ECO:0000256" key="7">
    <source>
        <dbReference type="PROSITE-ProRule" id="PRU00110"/>
    </source>
</evidence>
<feature type="domain" description="Response regulatory" evidence="11">
    <location>
        <begin position="684"/>
        <end position="799"/>
    </location>
</feature>